<comment type="caution">
    <text evidence="4">The sequence shown here is derived from an EMBL/GenBank/DDBJ whole genome shotgun (WGS) entry which is preliminary data.</text>
</comment>
<evidence type="ECO:0000313" key="5">
    <source>
        <dbReference type="Proteomes" id="UP000292274"/>
    </source>
</evidence>
<gene>
    <name evidence="4" type="ORF">E0H26_24160</name>
</gene>
<proteinExistence type="predicted"/>
<dbReference type="PANTHER" id="PTHR19136:SF81">
    <property type="entry name" value="MOLYBDENUM COFACTOR GUANYLYLTRANSFERASE"/>
    <property type="match status" value="1"/>
</dbReference>
<dbReference type="SUPFAM" id="SSF53448">
    <property type="entry name" value="Nucleotide-diphospho-sugar transferases"/>
    <property type="match status" value="1"/>
</dbReference>
<dbReference type="EMBL" id="SJJR01000021">
    <property type="protein sequence ID" value="TCB92738.1"/>
    <property type="molecule type" value="Genomic_DNA"/>
</dbReference>
<protein>
    <submittedName>
        <fullName evidence="4">Bifunctional protein IspD/ispF</fullName>
    </submittedName>
</protein>
<dbReference type="Gene3D" id="3.90.550.10">
    <property type="entry name" value="Spore Coat Polysaccharide Biosynthesis Protein SpsA, Chain A"/>
    <property type="match status" value="1"/>
</dbReference>
<name>A0A4R0GBN4_9ACTN</name>
<sequence>MRAYAAVVLAGGAARRMGGLDKPALPVGGVPMRERVLAAVADASPRILVGPGPAPAGVRLVRESPPGGGPVAATAAGLALLDADVAAVALLAADLPLLTGPAVGELLRQLDGPPPTPASTSVGEGTLDGAAGVDGQAGVDPRLAVRSYRTGTGRDADAEVDGVCYVDQSGRRQPLCGVWRPAALRAALDRLTVRRGELAGASLRELLAGLAVREMTWSGEGPPPWFDCDTERDLRRAEEWSR</sequence>
<dbReference type="PANTHER" id="PTHR19136">
    <property type="entry name" value="MOLYBDENUM COFACTOR GUANYLYLTRANSFERASE"/>
    <property type="match status" value="1"/>
</dbReference>
<dbReference type="RefSeq" id="WP_131307532.1">
    <property type="nucleotide sequence ID" value="NZ_SJJR01000021.1"/>
</dbReference>
<dbReference type="AlphaFoldDB" id="A0A4R0GBN4"/>
<evidence type="ECO:0000259" key="3">
    <source>
        <dbReference type="Pfam" id="PF12804"/>
    </source>
</evidence>
<dbReference type="InterPro" id="IPR025877">
    <property type="entry name" value="MobA-like_NTP_Trfase"/>
</dbReference>
<evidence type="ECO:0000313" key="4">
    <source>
        <dbReference type="EMBL" id="TCB92738.1"/>
    </source>
</evidence>
<reference evidence="4 5" key="1">
    <citation type="submission" date="2019-02" db="EMBL/GenBank/DDBJ databases">
        <title>Jishengella sp. nov., isolated from a root of Zingiber montanum.</title>
        <authorList>
            <person name="Kuncharoen N."/>
            <person name="Kudo T."/>
            <person name="Masahiro Y."/>
            <person name="Ohkuma M."/>
            <person name="Tanasupawat S."/>
        </authorList>
    </citation>
    <scope>NUCLEOTIDE SEQUENCE [LARGE SCALE GENOMIC DNA]</scope>
    <source>
        <strain evidence="4 5">PLAI 1-1</strain>
    </source>
</reference>
<organism evidence="4 5">
    <name type="scientific">Micromonospora zingiberis</name>
    <dbReference type="NCBI Taxonomy" id="2053011"/>
    <lineage>
        <taxon>Bacteria</taxon>
        <taxon>Bacillati</taxon>
        <taxon>Actinomycetota</taxon>
        <taxon>Actinomycetes</taxon>
        <taxon>Micromonosporales</taxon>
        <taxon>Micromonosporaceae</taxon>
        <taxon>Micromonospora</taxon>
    </lineage>
</organism>
<dbReference type="InterPro" id="IPR029044">
    <property type="entry name" value="Nucleotide-diphossugar_trans"/>
</dbReference>
<accession>A0A4R0GBN4</accession>
<dbReference type="GO" id="GO:0016779">
    <property type="term" value="F:nucleotidyltransferase activity"/>
    <property type="evidence" value="ECO:0007669"/>
    <property type="project" value="TreeGrafter"/>
</dbReference>
<dbReference type="Pfam" id="PF12804">
    <property type="entry name" value="NTP_transf_3"/>
    <property type="match status" value="1"/>
</dbReference>
<feature type="domain" description="MobA-like NTP transferase" evidence="3">
    <location>
        <begin position="6"/>
        <end position="112"/>
    </location>
</feature>
<dbReference type="Proteomes" id="UP000292274">
    <property type="component" value="Unassembled WGS sequence"/>
</dbReference>
<evidence type="ECO:0000256" key="1">
    <source>
        <dbReference type="ARBA" id="ARBA00022679"/>
    </source>
</evidence>
<keyword evidence="5" id="KW-1185">Reference proteome</keyword>
<feature type="region of interest" description="Disordered" evidence="2">
    <location>
        <begin position="110"/>
        <end position="135"/>
    </location>
</feature>
<keyword evidence="1" id="KW-0808">Transferase</keyword>
<evidence type="ECO:0000256" key="2">
    <source>
        <dbReference type="SAM" id="MobiDB-lite"/>
    </source>
</evidence>
<dbReference type="OrthoDB" id="4735656at2"/>